<feature type="compositionally biased region" description="Basic and acidic residues" evidence="1">
    <location>
        <begin position="60"/>
        <end position="73"/>
    </location>
</feature>
<feature type="region of interest" description="Disordered" evidence="1">
    <location>
        <begin position="60"/>
        <end position="96"/>
    </location>
</feature>
<gene>
    <name evidence="3" type="ORF">HNP84_008854</name>
</gene>
<dbReference type="Pfam" id="PF12277">
    <property type="entry name" value="DUF3618"/>
    <property type="match status" value="1"/>
</dbReference>
<proteinExistence type="predicted"/>
<dbReference type="AlphaFoldDB" id="A0A840PMS9"/>
<feature type="compositionally biased region" description="Polar residues" evidence="1">
    <location>
        <begin position="1"/>
        <end position="16"/>
    </location>
</feature>
<keyword evidence="4" id="KW-1185">Reference proteome</keyword>
<feature type="compositionally biased region" description="Low complexity" evidence="1">
    <location>
        <begin position="74"/>
        <end position="87"/>
    </location>
</feature>
<name>A0A840PMS9_9ACTN</name>
<evidence type="ECO:0000313" key="4">
    <source>
        <dbReference type="Proteomes" id="UP000578449"/>
    </source>
</evidence>
<evidence type="ECO:0000256" key="2">
    <source>
        <dbReference type="SAM" id="Phobius"/>
    </source>
</evidence>
<organism evidence="3 4">
    <name type="scientific">Thermocatellispora tengchongensis</name>
    <dbReference type="NCBI Taxonomy" id="1073253"/>
    <lineage>
        <taxon>Bacteria</taxon>
        <taxon>Bacillati</taxon>
        <taxon>Actinomycetota</taxon>
        <taxon>Actinomycetes</taxon>
        <taxon>Streptosporangiales</taxon>
        <taxon>Streptosporangiaceae</taxon>
        <taxon>Thermocatellispora</taxon>
    </lineage>
</organism>
<dbReference type="Proteomes" id="UP000578449">
    <property type="component" value="Unassembled WGS sequence"/>
</dbReference>
<dbReference type="RefSeq" id="WP_185055932.1">
    <property type="nucleotide sequence ID" value="NZ_BAABIX010000016.1"/>
</dbReference>
<reference evidence="3 4" key="1">
    <citation type="submission" date="2020-08" db="EMBL/GenBank/DDBJ databases">
        <title>Genomic Encyclopedia of Type Strains, Phase IV (KMG-IV): sequencing the most valuable type-strain genomes for metagenomic binning, comparative biology and taxonomic classification.</title>
        <authorList>
            <person name="Goeker M."/>
        </authorList>
    </citation>
    <scope>NUCLEOTIDE SEQUENCE [LARGE SCALE GENOMIC DNA]</scope>
    <source>
        <strain evidence="3 4">DSM 45615</strain>
    </source>
</reference>
<sequence>MTTEHVSRPPSGSTVVPEQGRRPQSTEELRAEIARLRRELGDTVEALAAKADVKARARDSVARTRAGITERARRTTAAARARAAGAAPHPGDPEAARRTGMAMMAAGAATTAAGVAAWFRTRRR</sequence>
<keyword evidence="2" id="KW-0472">Membrane</keyword>
<keyword evidence="2" id="KW-1133">Transmembrane helix</keyword>
<evidence type="ECO:0000313" key="3">
    <source>
        <dbReference type="EMBL" id="MBB5139091.1"/>
    </source>
</evidence>
<feature type="transmembrane region" description="Helical" evidence="2">
    <location>
        <begin position="100"/>
        <end position="119"/>
    </location>
</feature>
<dbReference type="InterPro" id="IPR022062">
    <property type="entry name" value="DUF3618"/>
</dbReference>
<accession>A0A840PMS9</accession>
<dbReference type="EMBL" id="JACHGN010000027">
    <property type="protein sequence ID" value="MBB5139091.1"/>
    <property type="molecule type" value="Genomic_DNA"/>
</dbReference>
<evidence type="ECO:0008006" key="5">
    <source>
        <dbReference type="Google" id="ProtNLM"/>
    </source>
</evidence>
<comment type="caution">
    <text evidence="3">The sequence shown here is derived from an EMBL/GenBank/DDBJ whole genome shotgun (WGS) entry which is preliminary data.</text>
</comment>
<evidence type="ECO:0000256" key="1">
    <source>
        <dbReference type="SAM" id="MobiDB-lite"/>
    </source>
</evidence>
<feature type="region of interest" description="Disordered" evidence="1">
    <location>
        <begin position="1"/>
        <end position="27"/>
    </location>
</feature>
<keyword evidence="2" id="KW-0812">Transmembrane</keyword>
<protein>
    <recommendedName>
        <fullName evidence="5">DUF3618 domain-containing protein</fullName>
    </recommendedName>
</protein>